<organism evidence="4 5">
    <name type="scientific">Humicola insolens</name>
    <name type="common">Soft-rot fungus</name>
    <dbReference type="NCBI Taxonomy" id="85995"/>
    <lineage>
        <taxon>Eukaryota</taxon>
        <taxon>Fungi</taxon>
        <taxon>Dikarya</taxon>
        <taxon>Ascomycota</taxon>
        <taxon>Pezizomycotina</taxon>
        <taxon>Sordariomycetes</taxon>
        <taxon>Sordariomycetidae</taxon>
        <taxon>Sordariales</taxon>
        <taxon>Chaetomiaceae</taxon>
        <taxon>Mycothermus</taxon>
    </lineage>
</organism>
<feature type="compositionally biased region" description="Basic residues" evidence="1">
    <location>
        <begin position="449"/>
        <end position="458"/>
    </location>
</feature>
<feature type="transmembrane region" description="Helical" evidence="2">
    <location>
        <begin position="353"/>
        <end position="373"/>
    </location>
</feature>
<keyword evidence="2" id="KW-0472">Membrane</keyword>
<protein>
    <submittedName>
        <fullName evidence="4">Uncharacterized protein</fullName>
    </submittedName>
</protein>
<feature type="signal peptide" evidence="3">
    <location>
        <begin position="1"/>
        <end position="32"/>
    </location>
</feature>
<reference evidence="4 5" key="1">
    <citation type="journal article" date="2024" name="Commun. Biol.">
        <title>Comparative genomic analysis of thermophilic fungi reveals convergent evolutionary adaptations and gene losses.</title>
        <authorList>
            <person name="Steindorff A.S."/>
            <person name="Aguilar-Pontes M.V."/>
            <person name="Robinson A.J."/>
            <person name="Andreopoulos B."/>
            <person name="LaButti K."/>
            <person name="Kuo A."/>
            <person name="Mondo S."/>
            <person name="Riley R."/>
            <person name="Otillar R."/>
            <person name="Haridas S."/>
            <person name="Lipzen A."/>
            <person name="Grimwood J."/>
            <person name="Schmutz J."/>
            <person name="Clum A."/>
            <person name="Reid I.D."/>
            <person name="Moisan M.C."/>
            <person name="Butler G."/>
            <person name="Nguyen T.T.M."/>
            <person name="Dewar K."/>
            <person name="Conant G."/>
            <person name="Drula E."/>
            <person name="Henrissat B."/>
            <person name="Hansel C."/>
            <person name="Singer S."/>
            <person name="Hutchinson M.I."/>
            <person name="de Vries R.P."/>
            <person name="Natvig D.O."/>
            <person name="Powell A.J."/>
            <person name="Tsang A."/>
            <person name="Grigoriev I.V."/>
        </authorList>
    </citation>
    <scope>NUCLEOTIDE SEQUENCE [LARGE SCALE GENOMIC DNA]</scope>
    <source>
        <strain evidence="4 5">CBS 620.91</strain>
    </source>
</reference>
<keyword evidence="2" id="KW-0812">Transmembrane</keyword>
<evidence type="ECO:0000256" key="2">
    <source>
        <dbReference type="SAM" id="Phobius"/>
    </source>
</evidence>
<proteinExistence type="predicted"/>
<keyword evidence="2" id="KW-1133">Transmembrane helix</keyword>
<evidence type="ECO:0000313" key="5">
    <source>
        <dbReference type="Proteomes" id="UP001583172"/>
    </source>
</evidence>
<keyword evidence="5" id="KW-1185">Reference proteome</keyword>
<evidence type="ECO:0000256" key="1">
    <source>
        <dbReference type="SAM" id="MobiDB-lite"/>
    </source>
</evidence>
<keyword evidence="3" id="KW-0732">Signal</keyword>
<feature type="chain" id="PRO_5047247614" evidence="3">
    <location>
        <begin position="33"/>
        <end position="525"/>
    </location>
</feature>
<dbReference type="EMBL" id="JAZGSY010000210">
    <property type="protein sequence ID" value="KAL1838495.1"/>
    <property type="molecule type" value="Genomic_DNA"/>
</dbReference>
<evidence type="ECO:0000256" key="3">
    <source>
        <dbReference type="SAM" id="SignalP"/>
    </source>
</evidence>
<name>A0ABR3VA46_HUMIN</name>
<dbReference type="Proteomes" id="UP001583172">
    <property type="component" value="Unassembled WGS sequence"/>
</dbReference>
<accession>A0ABR3VA46</accession>
<gene>
    <name evidence="4" type="ORF">VTJ49DRAFT_2602</name>
</gene>
<feature type="compositionally biased region" description="Pro residues" evidence="1">
    <location>
        <begin position="486"/>
        <end position="505"/>
    </location>
</feature>
<evidence type="ECO:0000313" key="4">
    <source>
        <dbReference type="EMBL" id="KAL1838495.1"/>
    </source>
</evidence>
<sequence>MMWKKTQHEGVSLALLAKLLLCLILLALPSFAQDDAAVATVTVTVTNAVTTAVPSAPSDPSAPSALSALPTRSFVGGNLAAQAPYGLPAEDFLRAAVVASDATNAFSITGYNICPDDDDDDDDVFSRLDGWTLKAHVACDVSLSGATSLNLTQDMWITAATLSMTPPPFLEVDKFNASAWRVSAVVFPDGIPEDRLSLLYQGDGTCDDALSDECIDQLQDDCSAAAAAAAATTDGTWGDVQVPDCCKDYFVGTNGTNYEINPIGNYSFLPSGQSPFFAAGLYPSSEPGNETAVDAVKRRAWPVVITWARLNDTGAVIDTRSWISCPRAVDDSSKRVRPTSPATKTVPGRYMKVMYGAAAGAVIAYLIGLTSGYDNATSSNRRGPSGKPWYVSWIQRRLMYLVELLGAYFIRRKFNAVLNAQERRLLEQEKRRLEEERERFAEEKEREQRRRAHPKKHVHWTDQQDDSEEDWDTLTPVLEEMDGEYPDPPTSVPSPAPATPAPPQQQPVDPELRKVPEDVRGTLDR</sequence>
<feature type="compositionally biased region" description="Basic and acidic residues" evidence="1">
    <location>
        <begin position="437"/>
        <end position="448"/>
    </location>
</feature>
<feature type="region of interest" description="Disordered" evidence="1">
    <location>
        <begin position="437"/>
        <end position="525"/>
    </location>
</feature>
<feature type="compositionally biased region" description="Acidic residues" evidence="1">
    <location>
        <begin position="463"/>
        <end position="472"/>
    </location>
</feature>
<comment type="caution">
    <text evidence="4">The sequence shown here is derived from an EMBL/GenBank/DDBJ whole genome shotgun (WGS) entry which is preliminary data.</text>
</comment>
<feature type="compositionally biased region" description="Basic and acidic residues" evidence="1">
    <location>
        <begin position="510"/>
        <end position="525"/>
    </location>
</feature>